<dbReference type="EMBL" id="CP098736">
    <property type="protein sequence ID" value="USE79929.1"/>
    <property type="molecule type" value="Genomic_DNA"/>
</dbReference>
<evidence type="ECO:0000313" key="1">
    <source>
        <dbReference type="EMBL" id="USE79929.1"/>
    </source>
</evidence>
<accession>A0ABY4VRM2</accession>
<protein>
    <submittedName>
        <fullName evidence="1">Integrase</fullName>
    </submittedName>
</protein>
<keyword evidence="2" id="KW-1185">Reference proteome</keyword>
<organism evidence="1 2">
    <name type="scientific">Cupriavidus gilardii</name>
    <dbReference type="NCBI Taxonomy" id="82541"/>
    <lineage>
        <taxon>Bacteria</taxon>
        <taxon>Pseudomonadati</taxon>
        <taxon>Pseudomonadota</taxon>
        <taxon>Betaproteobacteria</taxon>
        <taxon>Burkholderiales</taxon>
        <taxon>Burkholderiaceae</taxon>
        <taxon>Cupriavidus</taxon>
    </lineage>
</organism>
<evidence type="ECO:0000313" key="2">
    <source>
        <dbReference type="Proteomes" id="UP001056648"/>
    </source>
</evidence>
<sequence>MLALVNPLEKIAVVRLLEFLSDRKPWFRSLWGVGVVLAMEELYEACAAMRQGHLSEGAIKRMASSLQKRVGAHPAFTEAEKLFLRQQLQQVPRPDGPAHFGVRELSTRVSIDYLARWGRAVAAGKFTVEHFSRSVAAHLLDAGFAGRYLHDFIKARLTAPERISLPQLCDVLQAEMSASPRREFEVLLAFTSVPKLVNGVPQAWLQGPAITGWLKENGFDTAGVRSPVAMVLTVSARDAIGAAQAARGEADRYAARALIATGEPLNRLPMLWVKGTTAPASIKEDSRGVGVRELFREDRVFSTEANQSVDAALELLAHLEGSSPPAAVAGGWAAIEGLLADPNDRASAADNLATLVTCSFPRAELTALSYRVQRTHPDDCMELEDVQTNRERSRVVAKMIIEGRMPEMAGVADQAAVARLRKLLSNPGPELQTIREAIGESFHRLYRQRNLILHGARLDSVALTASLRTAAKLAGAGMDRITHGHYVQKLRPLELVAKANLALALVNRESPLACVDLLEVC</sequence>
<dbReference type="Proteomes" id="UP001056648">
    <property type="component" value="Chromosome 2"/>
</dbReference>
<proteinExistence type="predicted"/>
<reference evidence="1" key="1">
    <citation type="submission" date="2022-06" db="EMBL/GenBank/DDBJ databases">
        <title>Complete genome sequence and characterization of Cupriavidus gilardii QJ1 isolated from contaminating cells.</title>
        <authorList>
            <person name="Qi J."/>
        </authorList>
    </citation>
    <scope>NUCLEOTIDE SEQUENCE</scope>
    <source>
        <strain evidence="1">QJ1</strain>
    </source>
</reference>
<dbReference type="RefSeq" id="WP_252253142.1">
    <property type="nucleotide sequence ID" value="NZ_CP098736.1"/>
</dbReference>
<name>A0ABY4VRM2_9BURK</name>
<gene>
    <name evidence="1" type="ORF">NDR89_25555</name>
</gene>